<proteinExistence type="inferred from homology"/>
<evidence type="ECO:0000256" key="6">
    <source>
        <dbReference type="ARBA" id="ARBA00047942"/>
    </source>
</evidence>
<dbReference type="PRINTS" id="PR00505">
    <property type="entry name" value="D12N6MTFRASE"/>
</dbReference>
<dbReference type="EC" id="2.1.1.72" evidence="2"/>
<comment type="catalytic activity">
    <reaction evidence="6">
        <text>a 2'-deoxyadenosine in DNA + S-adenosyl-L-methionine = an N(6)-methyl-2'-deoxyadenosine in DNA + S-adenosyl-L-homocysteine + H(+)</text>
        <dbReference type="Rhea" id="RHEA:15197"/>
        <dbReference type="Rhea" id="RHEA-COMP:12418"/>
        <dbReference type="Rhea" id="RHEA-COMP:12419"/>
        <dbReference type="ChEBI" id="CHEBI:15378"/>
        <dbReference type="ChEBI" id="CHEBI:57856"/>
        <dbReference type="ChEBI" id="CHEBI:59789"/>
        <dbReference type="ChEBI" id="CHEBI:90615"/>
        <dbReference type="ChEBI" id="CHEBI:90616"/>
        <dbReference type="EC" id="2.1.1.72"/>
    </reaction>
</comment>
<dbReference type="GO" id="GO:0009007">
    <property type="term" value="F:site-specific DNA-methyltransferase (adenine-specific) activity"/>
    <property type="evidence" value="ECO:0007669"/>
    <property type="project" value="UniProtKB-EC"/>
</dbReference>
<dbReference type="GO" id="GO:1904047">
    <property type="term" value="F:S-adenosyl-L-methionine binding"/>
    <property type="evidence" value="ECO:0007669"/>
    <property type="project" value="TreeGrafter"/>
</dbReference>
<dbReference type="NCBIfam" id="TIGR00571">
    <property type="entry name" value="dam"/>
    <property type="match status" value="1"/>
</dbReference>
<dbReference type="Gene3D" id="3.40.50.150">
    <property type="entry name" value="Vaccinia Virus protein VP39"/>
    <property type="match status" value="1"/>
</dbReference>
<name>A0A8S5UE28_9CAUD</name>
<dbReference type="GO" id="GO:0043565">
    <property type="term" value="F:sequence-specific DNA binding"/>
    <property type="evidence" value="ECO:0007669"/>
    <property type="project" value="TreeGrafter"/>
</dbReference>
<keyword evidence="3 7" id="KW-0489">Methyltransferase</keyword>
<comment type="similarity">
    <text evidence="1">Belongs to the N(4)/N(6)-methyltransferase family.</text>
</comment>
<evidence type="ECO:0000256" key="5">
    <source>
        <dbReference type="ARBA" id="ARBA00022691"/>
    </source>
</evidence>
<keyword evidence="4" id="KW-0808">Transferase</keyword>
<dbReference type="PANTHER" id="PTHR30481:SF4">
    <property type="entry name" value="SITE-SPECIFIC DNA-METHYLTRANSFERASE (ADENINE-SPECIFIC)"/>
    <property type="match status" value="1"/>
</dbReference>
<evidence type="ECO:0000313" key="7">
    <source>
        <dbReference type="EMBL" id="DAF92630.1"/>
    </source>
</evidence>
<evidence type="ECO:0000256" key="4">
    <source>
        <dbReference type="ARBA" id="ARBA00022679"/>
    </source>
</evidence>
<accession>A0A8S5UE28</accession>
<dbReference type="GO" id="GO:0032259">
    <property type="term" value="P:methylation"/>
    <property type="evidence" value="ECO:0007669"/>
    <property type="project" value="UniProtKB-KW"/>
</dbReference>
<evidence type="ECO:0000256" key="2">
    <source>
        <dbReference type="ARBA" id="ARBA00011900"/>
    </source>
</evidence>
<dbReference type="EMBL" id="BK016069">
    <property type="protein sequence ID" value="DAF92630.1"/>
    <property type="molecule type" value="Genomic_DNA"/>
</dbReference>
<dbReference type="GO" id="GO:0006298">
    <property type="term" value="P:mismatch repair"/>
    <property type="evidence" value="ECO:0007669"/>
    <property type="project" value="TreeGrafter"/>
</dbReference>
<dbReference type="InterPro" id="IPR012263">
    <property type="entry name" value="M_m6A_EcoRV"/>
</dbReference>
<dbReference type="InterPro" id="IPR029063">
    <property type="entry name" value="SAM-dependent_MTases_sf"/>
</dbReference>
<protein>
    <recommendedName>
        <fullName evidence="2">site-specific DNA-methyltransferase (adenine-specific)</fullName>
        <ecNumber evidence="2">2.1.1.72</ecNumber>
    </recommendedName>
</protein>
<dbReference type="PIRSF" id="PIRSF000398">
    <property type="entry name" value="M_m6A_EcoRV"/>
    <property type="match status" value="1"/>
</dbReference>
<dbReference type="Pfam" id="PF02086">
    <property type="entry name" value="MethyltransfD12"/>
    <property type="match status" value="1"/>
</dbReference>
<organism evidence="7">
    <name type="scientific">Siphoviridae sp. cti0B23</name>
    <dbReference type="NCBI Taxonomy" id="2825619"/>
    <lineage>
        <taxon>Viruses</taxon>
        <taxon>Duplodnaviria</taxon>
        <taxon>Heunggongvirae</taxon>
        <taxon>Uroviricota</taxon>
        <taxon>Caudoviricetes</taxon>
    </lineage>
</organism>
<evidence type="ECO:0000256" key="3">
    <source>
        <dbReference type="ARBA" id="ARBA00022603"/>
    </source>
</evidence>
<keyword evidence="5" id="KW-0949">S-adenosyl-L-methionine</keyword>
<dbReference type="InterPro" id="IPR023095">
    <property type="entry name" value="Ade_MeTrfase_dom_2"/>
</dbReference>
<sequence length="250" mass="29329">MNSFISWVGGKRLLRKEIIKKFPKEEIEKYVEPFGGAAWVLFGKTPHSKEVYNDINGELVNLFRMVKYHPEALQAELSFMLNSREEFFRQRGMQPETMTELQRAARMFYLIKASYGSKVSTFGVGFKDVSAIKNLQAVHERLSKVLIENKSFDEILQIHDSERTLFFIDPPYHGTEKFYQMKDDFGETEHRKLAEMLYNLKGKWILTYNDDAFVRNLYEGFHIEEVERVNNLGVAIGGEKVFKELIIRNY</sequence>
<dbReference type="Gene3D" id="1.10.1020.10">
    <property type="entry name" value="Adenine-specific Methyltransferase, Domain 2"/>
    <property type="match status" value="1"/>
</dbReference>
<evidence type="ECO:0000256" key="1">
    <source>
        <dbReference type="ARBA" id="ARBA00006594"/>
    </source>
</evidence>
<dbReference type="GO" id="GO:0009307">
    <property type="term" value="P:DNA restriction-modification system"/>
    <property type="evidence" value="ECO:0007669"/>
    <property type="project" value="InterPro"/>
</dbReference>
<dbReference type="PANTHER" id="PTHR30481">
    <property type="entry name" value="DNA ADENINE METHYLASE"/>
    <property type="match status" value="1"/>
</dbReference>
<dbReference type="SUPFAM" id="SSF53335">
    <property type="entry name" value="S-adenosyl-L-methionine-dependent methyltransferases"/>
    <property type="match status" value="1"/>
</dbReference>
<reference evidence="7" key="1">
    <citation type="journal article" date="2021" name="Proc. Natl. Acad. Sci. U.S.A.">
        <title>A Catalog of Tens of Thousands of Viruses from Human Metagenomes Reveals Hidden Associations with Chronic Diseases.</title>
        <authorList>
            <person name="Tisza M.J."/>
            <person name="Buck C.B."/>
        </authorList>
    </citation>
    <scope>NUCLEOTIDE SEQUENCE</scope>
    <source>
        <strain evidence="7">Cti0B23</strain>
    </source>
</reference>
<dbReference type="InterPro" id="IPR012327">
    <property type="entry name" value="MeTrfase_D12"/>
</dbReference>